<organism evidence="2 3">
    <name type="scientific">Tepidibacter hydrothermalis</name>
    <dbReference type="NCBI Taxonomy" id="3036126"/>
    <lineage>
        <taxon>Bacteria</taxon>
        <taxon>Bacillati</taxon>
        <taxon>Bacillota</taxon>
        <taxon>Clostridia</taxon>
        <taxon>Peptostreptococcales</taxon>
        <taxon>Peptostreptococcaceae</taxon>
        <taxon>Tepidibacter</taxon>
    </lineage>
</organism>
<evidence type="ECO:0008006" key="4">
    <source>
        <dbReference type="Google" id="ProtNLM"/>
    </source>
</evidence>
<gene>
    <name evidence="2" type="ORF">P4S50_17770</name>
</gene>
<name>A0ABY8EFC5_9FIRM</name>
<feature type="transmembrane region" description="Helical" evidence="1">
    <location>
        <begin position="7"/>
        <end position="27"/>
    </location>
</feature>
<protein>
    <recommendedName>
        <fullName evidence="4">DUF2127 domain-containing protein</fullName>
    </recommendedName>
</protein>
<feature type="transmembrane region" description="Helical" evidence="1">
    <location>
        <begin position="109"/>
        <end position="130"/>
    </location>
</feature>
<keyword evidence="3" id="KW-1185">Reference proteome</keyword>
<reference evidence="2 3" key="1">
    <citation type="submission" date="2023-03" db="EMBL/GenBank/DDBJ databases">
        <title>Complete genome sequence of Tepidibacter sp. SWIR-1, isolated from a deep-sea hydrothermal vent.</title>
        <authorList>
            <person name="Li X."/>
        </authorList>
    </citation>
    <scope>NUCLEOTIDE SEQUENCE [LARGE SCALE GENOMIC DNA]</scope>
    <source>
        <strain evidence="2 3">SWIR-1</strain>
    </source>
</reference>
<accession>A0ABY8EFC5</accession>
<feature type="transmembrane region" description="Helical" evidence="1">
    <location>
        <begin position="55"/>
        <end position="73"/>
    </location>
</feature>
<dbReference type="RefSeq" id="WP_277732160.1">
    <property type="nucleotide sequence ID" value="NZ_CP120733.1"/>
</dbReference>
<evidence type="ECO:0000256" key="1">
    <source>
        <dbReference type="SAM" id="Phobius"/>
    </source>
</evidence>
<evidence type="ECO:0000313" key="3">
    <source>
        <dbReference type="Proteomes" id="UP001222800"/>
    </source>
</evidence>
<keyword evidence="1" id="KW-0812">Transmembrane</keyword>
<keyword evidence="1" id="KW-1133">Transmembrane helix</keyword>
<proteinExistence type="predicted"/>
<feature type="transmembrane region" description="Helical" evidence="1">
    <location>
        <begin position="85"/>
        <end position="103"/>
    </location>
</feature>
<dbReference type="Proteomes" id="UP001222800">
    <property type="component" value="Chromosome"/>
</dbReference>
<sequence length="132" mass="15297">MKNKFVNIILYGIECIGFIALLVLEYLSGYKAGVMKHLYFKKMEYLAKVYTQDSMMVHSIILVVLFIGVLLICKRRLNCNCKRSIIMFAVYSIVLVTAFYMPYMKELNTYAYILIVLEASIAIETIRVIINK</sequence>
<dbReference type="EMBL" id="CP120733">
    <property type="protein sequence ID" value="WFD10182.1"/>
    <property type="molecule type" value="Genomic_DNA"/>
</dbReference>
<keyword evidence="1" id="KW-0472">Membrane</keyword>
<evidence type="ECO:0000313" key="2">
    <source>
        <dbReference type="EMBL" id="WFD10182.1"/>
    </source>
</evidence>